<dbReference type="InParanoid" id="A0A0D2A5T1"/>
<evidence type="ECO:0000313" key="8">
    <source>
        <dbReference type="EMBL" id="KIW01895.1"/>
    </source>
</evidence>
<evidence type="ECO:0000256" key="1">
    <source>
        <dbReference type="ARBA" id="ARBA00004141"/>
    </source>
</evidence>
<evidence type="ECO:0008006" key="10">
    <source>
        <dbReference type="Google" id="ProtNLM"/>
    </source>
</evidence>
<feature type="region of interest" description="Disordered" evidence="6">
    <location>
        <begin position="1"/>
        <end position="68"/>
    </location>
</feature>
<keyword evidence="9" id="KW-1185">Reference proteome</keyword>
<dbReference type="EMBL" id="KN847552">
    <property type="protein sequence ID" value="KIW01895.1"/>
    <property type="molecule type" value="Genomic_DNA"/>
</dbReference>
<feature type="transmembrane region" description="Helical" evidence="7">
    <location>
        <begin position="86"/>
        <end position="105"/>
    </location>
</feature>
<dbReference type="FunFam" id="1.20.1250.20:FF:000018">
    <property type="entry name" value="MFS transporter permease"/>
    <property type="match status" value="1"/>
</dbReference>
<dbReference type="PANTHER" id="PTHR43791">
    <property type="entry name" value="PERMEASE-RELATED"/>
    <property type="match status" value="1"/>
</dbReference>
<dbReference type="SUPFAM" id="SSF103473">
    <property type="entry name" value="MFS general substrate transporter"/>
    <property type="match status" value="1"/>
</dbReference>
<feature type="transmembrane region" description="Helical" evidence="7">
    <location>
        <begin position="210"/>
        <end position="234"/>
    </location>
</feature>
<feature type="compositionally biased region" description="Basic and acidic residues" evidence="6">
    <location>
        <begin position="30"/>
        <end position="43"/>
    </location>
</feature>
<dbReference type="RefSeq" id="XP_016211764.1">
    <property type="nucleotide sequence ID" value="XM_016360425.1"/>
</dbReference>
<dbReference type="Proteomes" id="UP000053259">
    <property type="component" value="Unassembled WGS sequence"/>
</dbReference>
<feature type="transmembrane region" description="Helical" evidence="7">
    <location>
        <begin position="246"/>
        <end position="266"/>
    </location>
</feature>
<dbReference type="GeneID" id="27314711"/>
<dbReference type="VEuPathDB" id="FungiDB:PV09_06738"/>
<dbReference type="HOGENOM" id="CLU_001265_0_1_1"/>
<evidence type="ECO:0000256" key="4">
    <source>
        <dbReference type="ARBA" id="ARBA00022989"/>
    </source>
</evidence>
<accession>A0A0D2A5T1</accession>
<feature type="transmembrane region" description="Helical" evidence="7">
    <location>
        <begin position="419"/>
        <end position="441"/>
    </location>
</feature>
<protein>
    <recommendedName>
        <fullName evidence="10">Major facilitator superfamily (MFS) profile domain-containing protein</fullName>
    </recommendedName>
</protein>
<evidence type="ECO:0000313" key="9">
    <source>
        <dbReference type="Proteomes" id="UP000053259"/>
    </source>
</evidence>
<reference evidence="8 9" key="1">
    <citation type="submission" date="2015-01" db="EMBL/GenBank/DDBJ databases">
        <title>The Genome Sequence of Ochroconis gallopava CBS43764.</title>
        <authorList>
            <consortium name="The Broad Institute Genomics Platform"/>
            <person name="Cuomo C."/>
            <person name="de Hoog S."/>
            <person name="Gorbushina A."/>
            <person name="Stielow B."/>
            <person name="Teixiera M."/>
            <person name="Abouelleil A."/>
            <person name="Chapman S.B."/>
            <person name="Priest M."/>
            <person name="Young S.K."/>
            <person name="Wortman J."/>
            <person name="Nusbaum C."/>
            <person name="Birren B."/>
        </authorList>
    </citation>
    <scope>NUCLEOTIDE SEQUENCE [LARGE SCALE GENOMIC DNA]</scope>
    <source>
        <strain evidence="8 9">CBS 43764</strain>
    </source>
</reference>
<feature type="transmembrane region" description="Helical" evidence="7">
    <location>
        <begin position="125"/>
        <end position="144"/>
    </location>
</feature>
<keyword evidence="4 7" id="KW-1133">Transmembrane helix</keyword>
<keyword evidence="5 7" id="KW-0472">Membrane</keyword>
<feature type="transmembrane region" description="Helical" evidence="7">
    <location>
        <begin position="357"/>
        <end position="378"/>
    </location>
</feature>
<dbReference type="GO" id="GO:0022857">
    <property type="term" value="F:transmembrane transporter activity"/>
    <property type="evidence" value="ECO:0007669"/>
    <property type="project" value="InterPro"/>
</dbReference>
<evidence type="ECO:0000256" key="7">
    <source>
        <dbReference type="SAM" id="Phobius"/>
    </source>
</evidence>
<feature type="transmembrane region" description="Helical" evidence="7">
    <location>
        <begin position="390"/>
        <end position="413"/>
    </location>
</feature>
<organism evidence="8 9">
    <name type="scientific">Verruconis gallopava</name>
    <dbReference type="NCBI Taxonomy" id="253628"/>
    <lineage>
        <taxon>Eukaryota</taxon>
        <taxon>Fungi</taxon>
        <taxon>Dikarya</taxon>
        <taxon>Ascomycota</taxon>
        <taxon>Pezizomycotina</taxon>
        <taxon>Dothideomycetes</taxon>
        <taxon>Pleosporomycetidae</taxon>
        <taxon>Venturiales</taxon>
        <taxon>Sympoventuriaceae</taxon>
        <taxon>Verruconis</taxon>
    </lineage>
</organism>
<dbReference type="GO" id="GO:0016020">
    <property type="term" value="C:membrane"/>
    <property type="evidence" value="ECO:0007669"/>
    <property type="project" value="UniProtKB-SubCell"/>
</dbReference>
<dbReference type="InterPro" id="IPR011701">
    <property type="entry name" value="MFS"/>
</dbReference>
<sequence length="544" mass="60239">MPSAAPAGGYERVASGEDAESAASSSAKNASDRIGDCREHDYSKGTTATTHHENDDSGAGLPPDQGEQSFSPVDELQVLRKLDKRVVLFVAFLYLLSFLDRSNIGNARIAGMEKDLNLSGRQYDMLLTAFYITYILFEWMALLFRLIRPHIYLASCVMAWGLLASLQSISSSYPFLLVLRGLLGISEAAFAGVPFYLSFFFRNDEMAARVGIFISAAPLATAFASSLAWLITWFGEKTRVWAPWRLLLLVEGFPSIVVAFWVWNSLPDSIEEARFLTKREKEVATARIEDEKSSTTNMDEKLAQNKGSRLKAREIFEALTDAKCYLTAVMFFSINVAFSSMPVFLPTIIKEMGWSSIMSQALSAPPYLVAFVVVLYSAHASDKAKVRSPFIMFNASIACLGYLLIFLAGLLGLPSWVRYLGVYPATAGFFACVTLIITWTLNIQESDSKKGTGVAMLQYFGQMGPLLGTRLYPKDEGPLYLKGMAVCAGFMALVGILALCLRWKLQNANLQLRSNEPNEDGEEDVELLANGQERRPTKTFTYLI</sequence>
<evidence type="ECO:0000256" key="6">
    <source>
        <dbReference type="SAM" id="MobiDB-lite"/>
    </source>
</evidence>
<gene>
    <name evidence="8" type="ORF">PV09_06738</name>
</gene>
<evidence type="ECO:0000256" key="5">
    <source>
        <dbReference type="ARBA" id="ARBA00023136"/>
    </source>
</evidence>
<comment type="subcellular location">
    <subcellularLocation>
        <location evidence="1">Membrane</location>
        <topology evidence="1">Multi-pass membrane protein</topology>
    </subcellularLocation>
</comment>
<dbReference type="Pfam" id="PF07690">
    <property type="entry name" value="MFS_1"/>
    <property type="match status" value="1"/>
</dbReference>
<feature type="transmembrane region" description="Helical" evidence="7">
    <location>
        <begin position="324"/>
        <end position="345"/>
    </location>
</feature>
<keyword evidence="2" id="KW-0813">Transport</keyword>
<dbReference type="PANTHER" id="PTHR43791:SF27">
    <property type="entry name" value="TRANSPORTER, PUTATIVE (AFU_ORTHOLOGUE AFUA_2G15730)-RELATED"/>
    <property type="match status" value="1"/>
</dbReference>
<dbReference type="FunFam" id="1.20.1250.20:FF:000013">
    <property type="entry name" value="MFS general substrate transporter"/>
    <property type="match status" value="1"/>
</dbReference>
<evidence type="ECO:0000256" key="2">
    <source>
        <dbReference type="ARBA" id="ARBA00022448"/>
    </source>
</evidence>
<dbReference type="InterPro" id="IPR036259">
    <property type="entry name" value="MFS_trans_sf"/>
</dbReference>
<evidence type="ECO:0000256" key="3">
    <source>
        <dbReference type="ARBA" id="ARBA00022692"/>
    </source>
</evidence>
<proteinExistence type="predicted"/>
<dbReference type="AlphaFoldDB" id="A0A0D2A5T1"/>
<feature type="transmembrane region" description="Helical" evidence="7">
    <location>
        <begin position="479"/>
        <end position="501"/>
    </location>
</feature>
<dbReference type="Gene3D" id="1.20.1250.20">
    <property type="entry name" value="MFS general substrate transporter like domains"/>
    <property type="match status" value="2"/>
</dbReference>
<keyword evidence="3 7" id="KW-0812">Transmembrane</keyword>
<dbReference type="OrthoDB" id="2985014at2759"/>
<feature type="transmembrane region" description="Helical" evidence="7">
    <location>
        <begin position="175"/>
        <end position="198"/>
    </location>
</feature>
<name>A0A0D2A5T1_9PEZI</name>